<keyword evidence="1" id="KW-0251">Elongation factor</keyword>
<reference evidence="1" key="1">
    <citation type="submission" date="2021-08" db="EMBL/GenBank/DDBJ databases">
        <title>Genome of a novel bacterium of the phylum Verrucomicrobia, Oleiharenicola sp. KSB-15.</title>
        <authorList>
            <person name="Chung J.-H."/>
            <person name="Ahn J.-H."/>
            <person name="Yoon Y."/>
            <person name="Kim D.-Y."/>
            <person name="An S.-H."/>
            <person name="Park I."/>
            <person name="Yeon J."/>
        </authorList>
    </citation>
    <scope>NUCLEOTIDE SEQUENCE</scope>
    <source>
        <strain evidence="1">KSB-15</strain>
    </source>
</reference>
<dbReference type="KEGG" id="ole:K0B96_08475"/>
<dbReference type="EMBL" id="CP080507">
    <property type="protein sequence ID" value="QYM80621.1"/>
    <property type="molecule type" value="Genomic_DNA"/>
</dbReference>
<dbReference type="AlphaFoldDB" id="A0A8F9XMT4"/>
<sequence length="159" mass="17136">MDKTTLIQRIVGRLREDFDLQVRAAALARDEATNEESRAENKYDTRGQEAAYLAEGQARLAAEIEQSINLYHALPADPFPPDAPAALGALIETVSARGVRSWFFLGPRSGGLELEIEGQHVLVVTPASPLGRQLLGRRVGDQLTLPGKPSAPATVVAVQ</sequence>
<evidence type="ECO:0000313" key="2">
    <source>
        <dbReference type="Proteomes" id="UP000825051"/>
    </source>
</evidence>
<gene>
    <name evidence="1" type="ORF">K0B96_08475</name>
</gene>
<dbReference type="SUPFAM" id="SSF54534">
    <property type="entry name" value="FKBP-like"/>
    <property type="match status" value="1"/>
</dbReference>
<proteinExistence type="predicted"/>
<dbReference type="RefSeq" id="WP_220166067.1">
    <property type="nucleotide sequence ID" value="NZ_CP080507.1"/>
</dbReference>
<organism evidence="1 2">
    <name type="scientific">Horticoccus luteus</name>
    <dbReference type="NCBI Taxonomy" id="2862869"/>
    <lineage>
        <taxon>Bacteria</taxon>
        <taxon>Pseudomonadati</taxon>
        <taxon>Verrucomicrobiota</taxon>
        <taxon>Opitutia</taxon>
        <taxon>Opitutales</taxon>
        <taxon>Opitutaceae</taxon>
        <taxon>Horticoccus</taxon>
    </lineage>
</organism>
<protein>
    <submittedName>
        <fullName evidence="1">GreA/GreB family elongation factor</fullName>
    </submittedName>
</protein>
<keyword evidence="2" id="KW-1185">Reference proteome</keyword>
<name>A0A8F9XMT4_9BACT</name>
<accession>A0A8F9XMT4</accession>
<dbReference type="GO" id="GO:0003746">
    <property type="term" value="F:translation elongation factor activity"/>
    <property type="evidence" value="ECO:0007669"/>
    <property type="project" value="UniProtKB-KW"/>
</dbReference>
<evidence type="ECO:0000313" key="1">
    <source>
        <dbReference type="EMBL" id="QYM80621.1"/>
    </source>
</evidence>
<keyword evidence="1" id="KW-0648">Protein biosynthesis</keyword>
<dbReference type="Proteomes" id="UP000825051">
    <property type="component" value="Chromosome"/>
</dbReference>